<evidence type="ECO:0000256" key="9">
    <source>
        <dbReference type="ARBA" id="ARBA00023002"/>
    </source>
</evidence>
<feature type="disulfide bond" evidence="18">
    <location>
        <begin position="42"/>
        <end position="121"/>
    </location>
</feature>
<feature type="site" description="Transition state stabilizer" evidence="17">
    <location>
        <position position="69"/>
    </location>
</feature>
<dbReference type="InterPro" id="IPR019793">
    <property type="entry name" value="Peroxidases_heam-ligand_BS"/>
</dbReference>
<organism evidence="21 22">
    <name type="scientific">Pyrus ussuriensis x Pyrus communis</name>
    <dbReference type="NCBI Taxonomy" id="2448454"/>
    <lineage>
        <taxon>Eukaryota</taxon>
        <taxon>Viridiplantae</taxon>
        <taxon>Streptophyta</taxon>
        <taxon>Embryophyta</taxon>
        <taxon>Tracheophyta</taxon>
        <taxon>Spermatophyta</taxon>
        <taxon>Magnoliopsida</taxon>
        <taxon>eudicotyledons</taxon>
        <taxon>Gunneridae</taxon>
        <taxon>Pentapetalae</taxon>
        <taxon>rosids</taxon>
        <taxon>fabids</taxon>
        <taxon>Rosales</taxon>
        <taxon>Rosaceae</taxon>
        <taxon>Amygdaloideae</taxon>
        <taxon>Maleae</taxon>
        <taxon>Pyrus</taxon>
    </lineage>
</organism>
<evidence type="ECO:0000256" key="8">
    <source>
        <dbReference type="ARBA" id="ARBA00022837"/>
    </source>
</evidence>
<dbReference type="GO" id="GO:0020037">
    <property type="term" value="F:heme binding"/>
    <property type="evidence" value="ECO:0007669"/>
    <property type="project" value="InterPro"/>
</dbReference>
<evidence type="ECO:0000256" key="17">
    <source>
        <dbReference type="PIRSR" id="PIRSR600823-4"/>
    </source>
</evidence>
<sequence>MKPSINVVLVSLLLLIDVISVCHGGGGGRGGGLSPVFYDKSCPQIERIVRNITWSMVAENSTMAPKLLRMHYHDCFVRGCDASLLLDSIRGNPAEKEAIQNSNIRGYEVIDEIKTRLEEKCPGIVSCADILALVARDAVSYQFGRPMWQVLTGRKDGRVSLSSEASINLPSAGANFTTLNQQFIGLGLNIIDLVALSGAHTIGVAHCAVFQRRLNVTGKGDIDPTLDPEYAEFLRTQCTNPGVAVALDANSSASFDSHYFAGLRQNKGLLRSDAALLTDRRSAYIVRRFEKFPVFMTYFGKSMKKMGSIGVITREEDGGEIRKNCRTIVTSLPGTDHFPGPLHHRVEKFTTEMKKHKVVVTGKIDPQKVLKKLRKKTGKRVEIVVDKEEQPKDASAEGNLTKPNVCPPFFDCFKESEILFMLSDENPNACCIMW</sequence>
<name>A0A5N5F8V8_9ROSA</name>
<dbReference type="PANTHER" id="PTHR31235">
    <property type="entry name" value="PEROXIDASE 25-RELATED"/>
    <property type="match status" value="1"/>
</dbReference>
<dbReference type="FunFam" id="1.10.420.10:FF:000001">
    <property type="entry name" value="Peroxidase"/>
    <property type="match status" value="1"/>
</dbReference>
<dbReference type="Pfam" id="PF00141">
    <property type="entry name" value="peroxidase"/>
    <property type="match status" value="1"/>
</dbReference>
<dbReference type="PRINTS" id="PR00461">
    <property type="entry name" value="PLPEROXIDASE"/>
</dbReference>
<evidence type="ECO:0000256" key="1">
    <source>
        <dbReference type="ARBA" id="ARBA00000189"/>
    </source>
</evidence>
<evidence type="ECO:0000256" key="11">
    <source>
        <dbReference type="ARBA" id="ARBA00023157"/>
    </source>
</evidence>
<accession>A0A5N5F8V8</accession>
<feature type="binding site" evidence="16">
    <location>
        <position position="81"/>
    </location>
    <ligand>
        <name>Ca(2+)</name>
        <dbReference type="ChEBI" id="CHEBI:29108"/>
        <label>1</label>
    </ligand>
</feature>
<dbReference type="Proteomes" id="UP000327157">
    <property type="component" value="Chromosome 13"/>
</dbReference>
<proteinExistence type="inferred from homology"/>
<dbReference type="EC" id="1.11.1.7" evidence="4"/>
<feature type="binding site" evidence="15">
    <location>
        <position position="170"/>
    </location>
    <ligand>
        <name>substrate</name>
    </ligand>
</feature>
<evidence type="ECO:0000256" key="12">
    <source>
        <dbReference type="ARBA" id="ARBA00023180"/>
    </source>
</evidence>
<keyword evidence="22" id="KW-1185">Reference proteome</keyword>
<keyword evidence="13" id="KW-0376">Hydrogen peroxide</keyword>
<dbReference type="AlphaFoldDB" id="A0A5N5F8V8"/>
<dbReference type="GO" id="GO:0042744">
    <property type="term" value="P:hydrogen peroxide catabolic process"/>
    <property type="evidence" value="ECO:0007669"/>
    <property type="project" value="UniProtKB-KW"/>
</dbReference>
<evidence type="ECO:0000256" key="15">
    <source>
        <dbReference type="PIRSR" id="PIRSR600823-2"/>
    </source>
</evidence>
<dbReference type="PROSITE" id="PS50873">
    <property type="entry name" value="PEROXIDASE_4"/>
    <property type="match status" value="1"/>
</dbReference>
<evidence type="ECO:0000256" key="19">
    <source>
        <dbReference type="SAM" id="SignalP"/>
    </source>
</evidence>
<evidence type="ECO:0000259" key="20">
    <source>
        <dbReference type="PROSITE" id="PS50873"/>
    </source>
</evidence>
<evidence type="ECO:0000313" key="22">
    <source>
        <dbReference type="Proteomes" id="UP000327157"/>
    </source>
</evidence>
<dbReference type="InterPro" id="IPR002016">
    <property type="entry name" value="Haem_peroxidase"/>
</dbReference>
<feature type="binding site" evidence="16">
    <location>
        <position position="74"/>
    </location>
    <ligand>
        <name>Ca(2+)</name>
        <dbReference type="ChEBI" id="CHEBI:29108"/>
        <label>1</label>
    </ligand>
</feature>
<comment type="cofactor">
    <cofactor evidence="16">
        <name>heme b</name>
        <dbReference type="ChEBI" id="CHEBI:60344"/>
    </cofactor>
    <text evidence="16">Binds 1 heme b (iron(II)-protoporphyrin IX) group per subunit.</text>
</comment>
<dbReference type="GO" id="GO:0140825">
    <property type="term" value="F:lactoperoxidase activity"/>
    <property type="evidence" value="ECO:0007669"/>
    <property type="project" value="UniProtKB-EC"/>
</dbReference>
<feature type="binding site" evidence="16">
    <location>
        <position position="79"/>
    </location>
    <ligand>
        <name>Ca(2+)</name>
        <dbReference type="ChEBI" id="CHEBI:29108"/>
        <label>1</label>
    </ligand>
</feature>
<dbReference type="PRINTS" id="PR00458">
    <property type="entry name" value="PEROXIDASE"/>
</dbReference>
<evidence type="ECO:0000256" key="14">
    <source>
        <dbReference type="PIRSR" id="PIRSR600823-1"/>
    </source>
</evidence>
<evidence type="ECO:0000256" key="13">
    <source>
        <dbReference type="ARBA" id="ARBA00023324"/>
    </source>
</evidence>
<feature type="binding site" evidence="16">
    <location>
        <position position="201"/>
    </location>
    <ligand>
        <name>Ca(2+)</name>
        <dbReference type="ChEBI" id="CHEBI:29108"/>
        <label>2</label>
    </ligand>
</feature>
<dbReference type="GO" id="GO:0046872">
    <property type="term" value="F:metal ion binding"/>
    <property type="evidence" value="ECO:0007669"/>
    <property type="project" value="UniProtKB-KW"/>
</dbReference>
<evidence type="ECO:0000256" key="10">
    <source>
        <dbReference type="ARBA" id="ARBA00023004"/>
    </source>
</evidence>
<protein>
    <recommendedName>
        <fullName evidence="4">peroxidase</fullName>
        <ecNumber evidence="4">1.11.1.7</ecNumber>
    </recommendedName>
</protein>
<keyword evidence="8 16" id="KW-0106">Calcium</keyword>
<feature type="binding site" evidence="16">
    <location>
        <position position="95"/>
    </location>
    <ligand>
        <name>Ca(2+)</name>
        <dbReference type="ChEBI" id="CHEBI:29108"/>
        <label>1</label>
    </ligand>
</feature>
<dbReference type="EMBL" id="SMOL01000753">
    <property type="protein sequence ID" value="KAB2599475.1"/>
    <property type="molecule type" value="Genomic_DNA"/>
</dbReference>
<feature type="binding site" evidence="16">
    <location>
        <position position="83"/>
    </location>
    <ligand>
        <name>Ca(2+)</name>
        <dbReference type="ChEBI" id="CHEBI:29108"/>
        <label>1</label>
    </ligand>
</feature>
<comment type="caution">
    <text evidence="21">The sequence shown here is derived from an EMBL/GenBank/DDBJ whole genome shotgun (WGS) entry which is preliminary data.</text>
</comment>
<feature type="binding site" evidence="16">
    <location>
        <position position="77"/>
    </location>
    <ligand>
        <name>Ca(2+)</name>
        <dbReference type="ChEBI" id="CHEBI:29108"/>
        <label>1</label>
    </ligand>
</feature>
<dbReference type="OrthoDB" id="2113341at2759"/>
<dbReference type="FunFam" id="1.10.520.10:FF:000001">
    <property type="entry name" value="Peroxidase"/>
    <property type="match status" value="1"/>
</dbReference>
<dbReference type="InterPro" id="IPR010255">
    <property type="entry name" value="Haem_peroxidase_sf"/>
</dbReference>
<reference evidence="21 22" key="1">
    <citation type="submission" date="2019-09" db="EMBL/GenBank/DDBJ databases">
        <authorList>
            <person name="Ou C."/>
        </authorList>
    </citation>
    <scope>NUCLEOTIDE SEQUENCE [LARGE SCALE GENOMIC DNA]</scope>
    <source>
        <strain evidence="21">S2</strain>
        <tissue evidence="21">Leaf</tissue>
    </source>
</reference>
<reference evidence="22" key="2">
    <citation type="submission" date="2019-10" db="EMBL/GenBank/DDBJ databases">
        <title>A de novo genome assembly of a pear dwarfing rootstock.</title>
        <authorList>
            <person name="Wang F."/>
            <person name="Wang J."/>
            <person name="Li S."/>
            <person name="Zhang Y."/>
            <person name="Fang M."/>
            <person name="Ma L."/>
            <person name="Zhao Y."/>
            <person name="Jiang S."/>
        </authorList>
    </citation>
    <scope>NUCLEOTIDE SEQUENCE [LARGE SCALE GENOMIC DNA]</scope>
</reference>
<evidence type="ECO:0000313" key="21">
    <source>
        <dbReference type="EMBL" id="KAB2599475.1"/>
    </source>
</evidence>
<feature type="chain" id="PRO_5024369931" description="peroxidase" evidence="19">
    <location>
        <begin position="25"/>
        <end position="434"/>
    </location>
</feature>
<dbReference type="CDD" id="cd00693">
    <property type="entry name" value="secretory_peroxidase"/>
    <property type="match status" value="1"/>
</dbReference>
<dbReference type="InterPro" id="IPR033905">
    <property type="entry name" value="Secretory_peroxidase"/>
</dbReference>
<dbReference type="SUPFAM" id="SSF48113">
    <property type="entry name" value="Heme-dependent peroxidases"/>
    <property type="match status" value="1"/>
</dbReference>
<keyword evidence="6" id="KW-0349">Heme</keyword>
<dbReference type="GO" id="GO:0006979">
    <property type="term" value="P:response to oxidative stress"/>
    <property type="evidence" value="ECO:0007669"/>
    <property type="project" value="InterPro"/>
</dbReference>
<feature type="binding site" description="axial binding residue" evidence="16">
    <location>
        <position position="200"/>
    </location>
    <ligand>
        <name>heme b</name>
        <dbReference type="ChEBI" id="CHEBI:60344"/>
    </ligand>
    <ligandPart>
        <name>Fe</name>
        <dbReference type="ChEBI" id="CHEBI:18248"/>
    </ligandPart>
</feature>
<evidence type="ECO:0000256" key="4">
    <source>
        <dbReference type="ARBA" id="ARBA00012313"/>
    </source>
</evidence>
<feature type="disulfide bond" evidence="18">
    <location>
        <begin position="75"/>
        <end position="80"/>
    </location>
</feature>
<feature type="disulfide bond" evidence="18">
    <location>
        <begin position="207"/>
        <end position="238"/>
    </location>
</feature>
<keyword evidence="12" id="KW-0325">Glycoprotein</keyword>
<keyword evidence="19" id="KW-0732">Signal</keyword>
<comment type="similarity">
    <text evidence="3">Belongs to the peroxidase family. Ascorbate peroxidase subfamily.</text>
</comment>
<comment type="cofactor">
    <cofactor evidence="16">
        <name>Ca(2+)</name>
        <dbReference type="ChEBI" id="CHEBI:29108"/>
    </cofactor>
    <text evidence="16">Binds 2 calcium ions per subunit.</text>
</comment>
<feature type="disulfide bond" evidence="18">
    <location>
        <begin position="127"/>
        <end position="325"/>
    </location>
</feature>
<dbReference type="PROSITE" id="PS00435">
    <property type="entry name" value="PEROXIDASE_1"/>
    <property type="match status" value="1"/>
</dbReference>
<dbReference type="Gene3D" id="1.10.520.10">
    <property type="match status" value="1"/>
</dbReference>
<evidence type="ECO:0000256" key="2">
    <source>
        <dbReference type="ARBA" id="ARBA00002322"/>
    </source>
</evidence>
<evidence type="ECO:0000256" key="5">
    <source>
        <dbReference type="ARBA" id="ARBA00022559"/>
    </source>
</evidence>
<evidence type="ECO:0000256" key="18">
    <source>
        <dbReference type="PIRSR" id="PIRSR600823-5"/>
    </source>
</evidence>
<dbReference type="InterPro" id="IPR000823">
    <property type="entry name" value="Peroxidase_pln"/>
</dbReference>
<keyword evidence="11 18" id="KW-1015">Disulfide bond</keyword>
<feature type="domain" description="Plant heme peroxidase family profile" evidence="20">
    <location>
        <begin position="32"/>
        <end position="329"/>
    </location>
</feature>
<comment type="function">
    <text evidence="2">Removal of H(2)O(2), oxidation of toxic reductants, biosynthesis and degradation of lignin, suberization, auxin catabolism, response to environmental stresses such as wounding, pathogen attack and oxidative stress. These functions might be dependent on each isozyme/isoform in each plant tissue.</text>
</comment>
<evidence type="ECO:0000256" key="3">
    <source>
        <dbReference type="ARBA" id="ARBA00006873"/>
    </source>
</evidence>
<gene>
    <name evidence="21" type="ORF">D8674_009746</name>
</gene>
<reference evidence="21 22" key="3">
    <citation type="submission" date="2019-11" db="EMBL/GenBank/DDBJ databases">
        <title>A de novo genome assembly of a pear dwarfing rootstock.</title>
        <authorList>
            <person name="Wang F."/>
            <person name="Wang J."/>
            <person name="Li S."/>
            <person name="Zhang Y."/>
            <person name="Fang M."/>
            <person name="Ma L."/>
            <person name="Zhao Y."/>
            <person name="Jiang S."/>
        </authorList>
    </citation>
    <scope>NUCLEOTIDE SEQUENCE [LARGE SCALE GENOMIC DNA]</scope>
    <source>
        <strain evidence="21">S2</strain>
        <tissue evidence="21">Leaf</tissue>
    </source>
</reference>
<keyword evidence="7 16" id="KW-0479">Metal-binding</keyword>
<comment type="catalytic activity">
    <reaction evidence="1">
        <text>2 a phenolic donor + H2O2 = 2 a phenolic radical donor + 2 H2O</text>
        <dbReference type="Rhea" id="RHEA:56136"/>
        <dbReference type="ChEBI" id="CHEBI:15377"/>
        <dbReference type="ChEBI" id="CHEBI:16240"/>
        <dbReference type="ChEBI" id="CHEBI:139520"/>
        <dbReference type="ChEBI" id="CHEBI:139521"/>
        <dbReference type="EC" id="1.11.1.7"/>
    </reaction>
</comment>
<evidence type="ECO:0000256" key="16">
    <source>
        <dbReference type="PIRSR" id="PIRSR600823-3"/>
    </source>
</evidence>
<keyword evidence="10 16" id="KW-0408">Iron</keyword>
<keyword evidence="5 21" id="KW-0575">Peroxidase</keyword>
<dbReference type="Gene3D" id="3.30.70.100">
    <property type="match status" value="1"/>
</dbReference>
<feature type="binding site" evidence="16">
    <location>
        <position position="256"/>
    </location>
    <ligand>
        <name>Ca(2+)</name>
        <dbReference type="ChEBI" id="CHEBI:29108"/>
        <label>2</label>
    </ligand>
</feature>
<feature type="active site" description="Proton acceptor" evidence="14">
    <location>
        <position position="73"/>
    </location>
</feature>
<evidence type="ECO:0000256" key="7">
    <source>
        <dbReference type="ARBA" id="ARBA00022723"/>
    </source>
</evidence>
<feature type="signal peptide" evidence="19">
    <location>
        <begin position="1"/>
        <end position="24"/>
    </location>
</feature>
<evidence type="ECO:0000256" key="6">
    <source>
        <dbReference type="ARBA" id="ARBA00022617"/>
    </source>
</evidence>
<feature type="binding site" evidence="16">
    <location>
        <position position="248"/>
    </location>
    <ligand>
        <name>Ca(2+)</name>
        <dbReference type="ChEBI" id="CHEBI:29108"/>
        <label>2</label>
    </ligand>
</feature>
<keyword evidence="9" id="KW-0560">Oxidoreductase</keyword>
<dbReference type="Gene3D" id="1.10.420.10">
    <property type="entry name" value="Peroxidase, domain 2"/>
    <property type="match status" value="1"/>
</dbReference>